<evidence type="ECO:0000256" key="6">
    <source>
        <dbReference type="ARBA" id="ARBA00022692"/>
    </source>
</evidence>
<dbReference type="SMART" id="SM00387">
    <property type="entry name" value="HATPase_c"/>
    <property type="match status" value="1"/>
</dbReference>
<dbReference type="SUPFAM" id="SSF47384">
    <property type="entry name" value="Homodimeric domain of signal transducing histidine kinase"/>
    <property type="match status" value="1"/>
</dbReference>
<dbReference type="GO" id="GO:0030295">
    <property type="term" value="F:protein kinase activator activity"/>
    <property type="evidence" value="ECO:0007669"/>
    <property type="project" value="TreeGrafter"/>
</dbReference>
<dbReference type="Pfam" id="PF13188">
    <property type="entry name" value="PAS_8"/>
    <property type="match status" value="1"/>
</dbReference>
<proteinExistence type="predicted"/>
<evidence type="ECO:0000256" key="12">
    <source>
        <dbReference type="ARBA" id="ARBA00023136"/>
    </source>
</evidence>
<dbReference type="GO" id="GO:0016020">
    <property type="term" value="C:membrane"/>
    <property type="evidence" value="ECO:0007669"/>
    <property type="project" value="UniProtKB-SubCell"/>
</dbReference>
<dbReference type="Pfam" id="PF02518">
    <property type="entry name" value="HATPase_c"/>
    <property type="match status" value="1"/>
</dbReference>
<feature type="domain" description="Histidine kinase" evidence="14">
    <location>
        <begin position="360"/>
        <end position="576"/>
    </location>
</feature>
<keyword evidence="4" id="KW-0597">Phosphoprotein</keyword>
<evidence type="ECO:0000256" key="2">
    <source>
        <dbReference type="ARBA" id="ARBA00004141"/>
    </source>
</evidence>
<comment type="catalytic activity">
    <reaction evidence="1">
        <text>ATP + protein L-histidine = ADP + protein N-phospho-L-histidine.</text>
        <dbReference type="EC" id="2.7.13.3"/>
    </reaction>
</comment>
<dbReference type="GO" id="GO:0005524">
    <property type="term" value="F:ATP binding"/>
    <property type="evidence" value="ECO:0007669"/>
    <property type="project" value="UniProtKB-KW"/>
</dbReference>
<feature type="transmembrane region" description="Helical" evidence="13">
    <location>
        <begin position="153"/>
        <end position="171"/>
    </location>
</feature>
<evidence type="ECO:0000256" key="5">
    <source>
        <dbReference type="ARBA" id="ARBA00022679"/>
    </source>
</evidence>
<evidence type="ECO:0000256" key="8">
    <source>
        <dbReference type="ARBA" id="ARBA00022777"/>
    </source>
</evidence>
<evidence type="ECO:0000259" key="15">
    <source>
        <dbReference type="PROSITE" id="PS50112"/>
    </source>
</evidence>
<dbReference type="Gene3D" id="3.30.565.10">
    <property type="entry name" value="Histidine kinase-like ATPase, C-terminal domain"/>
    <property type="match status" value="1"/>
</dbReference>
<dbReference type="Gene3D" id="3.30.450.20">
    <property type="entry name" value="PAS domain"/>
    <property type="match status" value="1"/>
</dbReference>
<protein>
    <recommendedName>
        <fullName evidence="3">histidine kinase</fullName>
        <ecNumber evidence="3">2.7.13.3</ecNumber>
    </recommendedName>
</protein>
<dbReference type="Pfam" id="PF00512">
    <property type="entry name" value="HisKA"/>
    <property type="match status" value="1"/>
</dbReference>
<reference evidence="16" key="1">
    <citation type="submission" date="2016-04" db="EMBL/GenBank/DDBJ databases">
        <authorList>
            <person name="Evans L.H."/>
            <person name="Alamgir A."/>
            <person name="Owens N."/>
            <person name="Weber N.D."/>
            <person name="Virtaneva K."/>
            <person name="Barbian K."/>
            <person name="Babar A."/>
            <person name="Rosenke K."/>
        </authorList>
    </citation>
    <scope>NUCLEOTIDE SEQUENCE</scope>
    <source>
        <strain evidence="16">86</strain>
    </source>
</reference>
<evidence type="ECO:0000256" key="9">
    <source>
        <dbReference type="ARBA" id="ARBA00022840"/>
    </source>
</evidence>
<evidence type="ECO:0000313" key="16">
    <source>
        <dbReference type="EMBL" id="SBW09627.1"/>
    </source>
</evidence>
<dbReference type="SUPFAM" id="SSF55874">
    <property type="entry name" value="ATPase domain of HSP90 chaperone/DNA topoisomerase II/histidine kinase"/>
    <property type="match status" value="1"/>
</dbReference>
<dbReference type="InterPro" id="IPR050351">
    <property type="entry name" value="BphY/WalK/GraS-like"/>
</dbReference>
<keyword evidence="5" id="KW-0808">Transferase</keyword>
<keyword evidence="12 13" id="KW-0472">Membrane</keyword>
<dbReference type="PANTHER" id="PTHR42878">
    <property type="entry name" value="TWO-COMPONENT HISTIDINE KINASE"/>
    <property type="match status" value="1"/>
</dbReference>
<keyword evidence="10 13" id="KW-1133">Transmembrane helix</keyword>
<dbReference type="InterPro" id="IPR000014">
    <property type="entry name" value="PAS"/>
</dbReference>
<comment type="subcellular location">
    <subcellularLocation>
        <location evidence="2">Membrane</location>
        <topology evidence="2">Multi-pass membrane protein</topology>
    </subcellularLocation>
</comment>
<dbReference type="PROSITE" id="PS50112">
    <property type="entry name" value="PAS"/>
    <property type="match status" value="1"/>
</dbReference>
<gene>
    <name evidence="16" type="ORF">KL86CLO1_12700</name>
</gene>
<dbReference type="GO" id="GO:0007234">
    <property type="term" value="P:osmosensory signaling via phosphorelay pathway"/>
    <property type="evidence" value="ECO:0007669"/>
    <property type="project" value="TreeGrafter"/>
</dbReference>
<keyword evidence="9" id="KW-0067">ATP-binding</keyword>
<dbReference type="PROSITE" id="PS50109">
    <property type="entry name" value="HIS_KIN"/>
    <property type="match status" value="1"/>
</dbReference>
<evidence type="ECO:0000256" key="13">
    <source>
        <dbReference type="SAM" id="Phobius"/>
    </source>
</evidence>
<dbReference type="InterPro" id="IPR003594">
    <property type="entry name" value="HATPase_dom"/>
</dbReference>
<accession>A0A212KDB7</accession>
<keyword evidence="6 13" id="KW-0812">Transmembrane</keyword>
<evidence type="ECO:0000256" key="4">
    <source>
        <dbReference type="ARBA" id="ARBA00022553"/>
    </source>
</evidence>
<name>A0A212KDB7_9FIRM</name>
<keyword evidence="7" id="KW-0547">Nucleotide-binding</keyword>
<dbReference type="PRINTS" id="PR00344">
    <property type="entry name" value="BCTRLSENSOR"/>
</dbReference>
<dbReference type="Gene3D" id="1.10.287.130">
    <property type="match status" value="1"/>
</dbReference>
<dbReference type="InterPro" id="IPR036097">
    <property type="entry name" value="HisK_dim/P_sf"/>
</dbReference>
<evidence type="ECO:0000256" key="7">
    <source>
        <dbReference type="ARBA" id="ARBA00022741"/>
    </source>
</evidence>
<dbReference type="PANTHER" id="PTHR42878:SF7">
    <property type="entry name" value="SENSOR HISTIDINE KINASE GLRK"/>
    <property type="match status" value="1"/>
</dbReference>
<dbReference type="GO" id="GO:0000155">
    <property type="term" value="F:phosphorelay sensor kinase activity"/>
    <property type="evidence" value="ECO:0007669"/>
    <property type="project" value="InterPro"/>
</dbReference>
<sequence>MKKRLIRAILLTVTAALLVSGAISIWVFYRQELGDARQALRETLTLMDAQGAATDPEGLAEQFAQAAPDKRLTIIDSDGTVLADTASDAAAMENHLDRAEIRQAAATGWGEDTRPSETVNVQMLYVAKRFSDGMIGRAATPLSSIGALVRGSLGGFVIAALVALVLTLLMVGRLARMVLKPLTIVSDALQGVPDGAQDRAAFSRYDHDDEVRPLLRSIDKLMEQLEIYIDGLRAERDKVNLILDCMDEGLILLDQGGKVLAINGAARRLFGVGAGTDAGSISLLTRSRRLREALGRVREAQSPVVLDMEDPAFGARSLRFFLSPVTGRRFEGEAVGCSILISDVTELKRAEGIRSEFTANVSHELKTPLTSIKGFTDMLSSGMVQGAEDQKRFLTMIGVEVDRLIDLINDILKISELESVAIPQSGEESDALEAARAAEALLLPAAGEAGVSLSVEGENAKVAVPASRLKELFLNLMENGVKYNEPGGRVDVFVTAESRRVVITVADTGIGIPPEAKDRVFERFYRVDRGRARKNGGTGLGLAIVKHIVQLYGGSLALESRLGKGSTFTITLPKRQA</sequence>
<dbReference type="InterPro" id="IPR003661">
    <property type="entry name" value="HisK_dim/P_dom"/>
</dbReference>
<organism evidence="16">
    <name type="scientific">uncultured Eubacteriales bacterium</name>
    <dbReference type="NCBI Taxonomy" id="172733"/>
    <lineage>
        <taxon>Bacteria</taxon>
        <taxon>Bacillati</taxon>
        <taxon>Bacillota</taxon>
        <taxon>Clostridia</taxon>
        <taxon>Eubacteriales</taxon>
        <taxon>environmental samples</taxon>
    </lineage>
</organism>
<dbReference type="EC" id="2.7.13.3" evidence="3"/>
<dbReference type="Gene3D" id="6.10.340.10">
    <property type="match status" value="1"/>
</dbReference>
<dbReference type="AlphaFoldDB" id="A0A212KDB7"/>
<dbReference type="InterPro" id="IPR005467">
    <property type="entry name" value="His_kinase_dom"/>
</dbReference>
<evidence type="ECO:0000256" key="11">
    <source>
        <dbReference type="ARBA" id="ARBA00023012"/>
    </source>
</evidence>
<feature type="domain" description="PAS" evidence="15">
    <location>
        <begin position="235"/>
        <end position="271"/>
    </location>
</feature>
<keyword evidence="8" id="KW-0418">Kinase</keyword>
<evidence type="ECO:0000256" key="1">
    <source>
        <dbReference type="ARBA" id="ARBA00000085"/>
    </source>
</evidence>
<evidence type="ECO:0000259" key="14">
    <source>
        <dbReference type="PROSITE" id="PS50109"/>
    </source>
</evidence>
<dbReference type="CDD" id="cd00075">
    <property type="entry name" value="HATPase"/>
    <property type="match status" value="1"/>
</dbReference>
<dbReference type="InterPro" id="IPR036890">
    <property type="entry name" value="HATPase_C_sf"/>
</dbReference>
<dbReference type="GO" id="GO:0000156">
    <property type="term" value="F:phosphorelay response regulator activity"/>
    <property type="evidence" value="ECO:0007669"/>
    <property type="project" value="TreeGrafter"/>
</dbReference>
<dbReference type="SMART" id="SM00388">
    <property type="entry name" value="HisKA"/>
    <property type="match status" value="1"/>
</dbReference>
<dbReference type="InterPro" id="IPR035965">
    <property type="entry name" value="PAS-like_dom_sf"/>
</dbReference>
<dbReference type="SUPFAM" id="SSF55785">
    <property type="entry name" value="PYP-like sensor domain (PAS domain)"/>
    <property type="match status" value="1"/>
</dbReference>
<dbReference type="CDD" id="cd00082">
    <property type="entry name" value="HisKA"/>
    <property type="match status" value="1"/>
</dbReference>
<evidence type="ECO:0000256" key="3">
    <source>
        <dbReference type="ARBA" id="ARBA00012438"/>
    </source>
</evidence>
<evidence type="ECO:0000256" key="10">
    <source>
        <dbReference type="ARBA" id="ARBA00022989"/>
    </source>
</evidence>
<dbReference type="FunFam" id="1.10.287.130:FF:000001">
    <property type="entry name" value="Two-component sensor histidine kinase"/>
    <property type="match status" value="1"/>
</dbReference>
<dbReference type="FunFam" id="3.30.565.10:FF:000006">
    <property type="entry name" value="Sensor histidine kinase WalK"/>
    <property type="match status" value="1"/>
</dbReference>
<keyword evidence="11" id="KW-0902">Two-component regulatory system</keyword>
<dbReference type="InterPro" id="IPR004358">
    <property type="entry name" value="Sig_transdc_His_kin-like_C"/>
</dbReference>
<dbReference type="EMBL" id="FLUN01000001">
    <property type="protein sequence ID" value="SBW09627.1"/>
    <property type="molecule type" value="Genomic_DNA"/>
</dbReference>